<keyword evidence="2" id="KW-0456">Lyase</keyword>
<dbReference type="VEuPathDB" id="FungiDB:F4678DRAFT_452944"/>
<gene>
    <name evidence="3" type="ORF">NPX13_g1396</name>
</gene>
<dbReference type="EMBL" id="JANPWZ010000124">
    <property type="protein sequence ID" value="KAJ3579178.1"/>
    <property type="molecule type" value="Genomic_DNA"/>
</dbReference>
<dbReference type="InterPro" id="IPR008949">
    <property type="entry name" value="Isoprenoid_synthase_dom_sf"/>
</dbReference>
<dbReference type="AlphaFoldDB" id="A0A9W8NMT4"/>
<evidence type="ECO:0000313" key="4">
    <source>
        <dbReference type="Proteomes" id="UP001148614"/>
    </source>
</evidence>
<comment type="similarity">
    <text evidence="1">Belongs to the trichodiene synthase family.</text>
</comment>
<dbReference type="SFLD" id="SFLDS00005">
    <property type="entry name" value="Isoprenoid_Synthase_Type_I"/>
    <property type="match status" value="1"/>
</dbReference>
<organism evidence="3 4">
    <name type="scientific">Xylaria arbuscula</name>
    <dbReference type="NCBI Taxonomy" id="114810"/>
    <lineage>
        <taxon>Eukaryota</taxon>
        <taxon>Fungi</taxon>
        <taxon>Dikarya</taxon>
        <taxon>Ascomycota</taxon>
        <taxon>Pezizomycotina</taxon>
        <taxon>Sordariomycetes</taxon>
        <taxon>Xylariomycetidae</taxon>
        <taxon>Xylariales</taxon>
        <taxon>Xylariaceae</taxon>
        <taxon>Xylaria</taxon>
    </lineage>
</organism>
<dbReference type="GO" id="GO:0016838">
    <property type="term" value="F:carbon-oxygen lyase activity, acting on phosphates"/>
    <property type="evidence" value="ECO:0007669"/>
    <property type="project" value="InterPro"/>
</dbReference>
<evidence type="ECO:0008006" key="5">
    <source>
        <dbReference type="Google" id="ProtNLM"/>
    </source>
</evidence>
<comment type="caution">
    <text evidence="3">The sequence shown here is derived from an EMBL/GenBank/DDBJ whole genome shotgun (WGS) entry which is preliminary data.</text>
</comment>
<keyword evidence="4" id="KW-1185">Reference proteome</keyword>
<reference evidence="3" key="1">
    <citation type="submission" date="2022-07" db="EMBL/GenBank/DDBJ databases">
        <title>Genome Sequence of Xylaria arbuscula.</title>
        <authorList>
            <person name="Buettner E."/>
        </authorList>
    </citation>
    <scope>NUCLEOTIDE SEQUENCE</scope>
    <source>
        <strain evidence="3">VT107</strain>
    </source>
</reference>
<dbReference type="Gene3D" id="1.10.600.10">
    <property type="entry name" value="Farnesyl Diphosphate Synthase"/>
    <property type="match status" value="1"/>
</dbReference>
<evidence type="ECO:0000313" key="3">
    <source>
        <dbReference type="EMBL" id="KAJ3579178.1"/>
    </source>
</evidence>
<dbReference type="Pfam" id="PF06330">
    <property type="entry name" value="TRI5"/>
    <property type="match status" value="1"/>
</dbReference>
<protein>
    <recommendedName>
        <fullName evidence="5">Trichodiene synthase</fullName>
    </recommendedName>
</protein>
<dbReference type="Proteomes" id="UP001148614">
    <property type="component" value="Unassembled WGS sequence"/>
</dbReference>
<evidence type="ECO:0000256" key="2">
    <source>
        <dbReference type="ARBA" id="ARBA00023239"/>
    </source>
</evidence>
<accession>A0A9W8NMT4</accession>
<dbReference type="InterPro" id="IPR024652">
    <property type="entry name" value="Trichodiene_synth"/>
</dbReference>
<evidence type="ECO:0000256" key="1">
    <source>
        <dbReference type="ARBA" id="ARBA00007946"/>
    </source>
</evidence>
<name>A0A9W8NMT4_9PEZI</name>
<dbReference type="SUPFAM" id="SSF48576">
    <property type="entry name" value="Terpenoid synthases"/>
    <property type="match status" value="1"/>
</dbReference>
<dbReference type="SFLD" id="SFLDG01021">
    <property type="entry name" value="Trichodiene_Synthase_Like"/>
    <property type="match status" value="1"/>
</dbReference>
<proteinExistence type="inferred from homology"/>
<sequence>MIITQQLPVHQQKQLAAATVEPKLPEPSSATADIGRVLRPLIAQFDADLNYTGAISGDDLEGLLRGMHEQATEIGIPHPLDVRVYTGIYTWLAVLVDDGACKDPKLWQDFMIRFQTGQGQATLLAQAWADYLRLSYKYYSPIVANFIITSSLNFTNANALEGSELPRMSRTTGGKNWPYYLRDKDGVSEAYVWMTFPKVMYPDISMYMEAIPDMNKYISFTNDILSFYKEEKAGEKDNYMHSRAFYEGKDIYTVFKEVIREDVAAHRRIEVVLRGREPYARAWHEHAMGFVAMHKAMERYRLRELGLGEKYTDSLGRMTSTRQSL</sequence>